<dbReference type="Gramene" id="rna45838">
    <property type="protein sequence ID" value="RHN39776.1"/>
    <property type="gene ID" value="gene45838"/>
</dbReference>
<evidence type="ECO:0000313" key="2">
    <source>
        <dbReference type="EMBL" id="RHN39776.1"/>
    </source>
</evidence>
<sequence>MKMVVQSLTRWCCHLTLSQKYEPCPSPHTHSPLCFHRPKMLTKRTTVLTMVYSRILRIVAAGFVLLLIQRNLFYDVVVIECPCFM</sequence>
<evidence type="ECO:0008006" key="3">
    <source>
        <dbReference type="Google" id="ProtNLM"/>
    </source>
</evidence>
<comment type="caution">
    <text evidence="2">The sequence shown here is derived from an EMBL/GenBank/DDBJ whole genome shotgun (WGS) entry which is preliminary data.</text>
</comment>
<keyword evidence="1" id="KW-0472">Membrane</keyword>
<keyword evidence="1" id="KW-0812">Transmembrane</keyword>
<evidence type="ECO:0000256" key="1">
    <source>
        <dbReference type="SAM" id="Phobius"/>
    </source>
</evidence>
<name>A0A396GEG7_MEDTR</name>
<organism evidence="2">
    <name type="scientific">Medicago truncatula</name>
    <name type="common">Barrel medic</name>
    <name type="synonym">Medicago tribuloides</name>
    <dbReference type="NCBI Taxonomy" id="3880"/>
    <lineage>
        <taxon>Eukaryota</taxon>
        <taxon>Viridiplantae</taxon>
        <taxon>Streptophyta</taxon>
        <taxon>Embryophyta</taxon>
        <taxon>Tracheophyta</taxon>
        <taxon>Spermatophyta</taxon>
        <taxon>Magnoliopsida</taxon>
        <taxon>eudicotyledons</taxon>
        <taxon>Gunneridae</taxon>
        <taxon>Pentapetalae</taxon>
        <taxon>rosids</taxon>
        <taxon>fabids</taxon>
        <taxon>Fabales</taxon>
        <taxon>Fabaceae</taxon>
        <taxon>Papilionoideae</taxon>
        <taxon>50 kb inversion clade</taxon>
        <taxon>NPAAA clade</taxon>
        <taxon>Hologalegina</taxon>
        <taxon>IRL clade</taxon>
        <taxon>Trifolieae</taxon>
        <taxon>Medicago</taxon>
    </lineage>
</organism>
<gene>
    <name evidence="2" type="ORF">MtrunA17_Chr8g0347541</name>
</gene>
<reference evidence="2" key="1">
    <citation type="journal article" date="2018" name="Nat. Plants">
        <title>Whole-genome landscape of Medicago truncatula symbiotic genes.</title>
        <authorList>
            <person name="Pecrix Y."/>
            <person name="Gamas P."/>
            <person name="Carrere S."/>
        </authorList>
    </citation>
    <scope>NUCLEOTIDE SEQUENCE</scope>
    <source>
        <tissue evidence="2">Leaves</tissue>
    </source>
</reference>
<dbReference type="EMBL" id="PSQE01000008">
    <property type="protein sequence ID" value="RHN39776.1"/>
    <property type="molecule type" value="Genomic_DNA"/>
</dbReference>
<dbReference type="AlphaFoldDB" id="A0A396GEG7"/>
<keyword evidence="1" id="KW-1133">Transmembrane helix</keyword>
<dbReference type="Proteomes" id="UP000265566">
    <property type="component" value="Chromosome 8"/>
</dbReference>
<feature type="transmembrane region" description="Helical" evidence="1">
    <location>
        <begin position="47"/>
        <end position="68"/>
    </location>
</feature>
<proteinExistence type="predicted"/>
<protein>
    <recommendedName>
        <fullName evidence="3">Transmembrane protein</fullName>
    </recommendedName>
</protein>
<accession>A0A396GEG7</accession>